<dbReference type="PANTHER" id="PTHR42852:SF6">
    <property type="entry name" value="THIOL:DISULFIDE INTERCHANGE PROTEIN DSBE"/>
    <property type="match status" value="1"/>
</dbReference>
<comment type="subcellular location">
    <subcellularLocation>
        <location evidence="1">Cell envelope</location>
    </subcellularLocation>
</comment>
<keyword evidence="7" id="KW-1185">Reference proteome</keyword>
<evidence type="ECO:0000256" key="1">
    <source>
        <dbReference type="ARBA" id="ARBA00004196"/>
    </source>
</evidence>
<dbReference type="PANTHER" id="PTHR42852">
    <property type="entry name" value="THIOL:DISULFIDE INTERCHANGE PROTEIN DSBE"/>
    <property type="match status" value="1"/>
</dbReference>
<dbReference type="SUPFAM" id="SSF52833">
    <property type="entry name" value="Thioredoxin-like"/>
    <property type="match status" value="1"/>
</dbReference>
<accession>A0A3L9MEW1</accession>
<evidence type="ECO:0000259" key="5">
    <source>
        <dbReference type="PROSITE" id="PS51352"/>
    </source>
</evidence>
<evidence type="ECO:0000256" key="4">
    <source>
        <dbReference type="ARBA" id="ARBA00023284"/>
    </source>
</evidence>
<dbReference type="InterPro" id="IPR036249">
    <property type="entry name" value="Thioredoxin-like_sf"/>
</dbReference>
<dbReference type="Proteomes" id="UP000275348">
    <property type="component" value="Unassembled WGS sequence"/>
</dbReference>
<evidence type="ECO:0000256" key="2">
    <source>
        <dbReference type="ARBA" id="ARBA00022748"/>
    </source>
</evidence>
<feature type="domain" description="Thioredoxin" evidence="5">
    <location>
        <begin position="46"/>
        <end position="187"/>
    </location>
</feature>
<dbReference type="AlphaFoldDB" id="A0A3L9MEW1"/>
<evidence type="ECO:0000313" key="7">
    <source>
        <dbReference type="Proteomes" id="UP000275348"/>
    </source>
</evidence>
<dbReference type="GO" id="GO:0016491">
    <property type="term" value="F:oxidoreductase activity"/>
    <property type="evidence" value="ECO:0007669"/>
    <property type="project" value="InterPro"/>
</dbReference>
<dbReference type="CDD" id="cd02966">
    <property type="entry name" value="TlpA_like_family"/>
    <property type="match status" value="1"/>
</dbReference>
<dbReference type="InterPro" id="IPR050553">
    <property type="entry name" value="Thioredoxin_ResA/DsbE_sf"/>
</dbReference>
<keyword evidence="2" id="KW-0201">Cytochrome c-type biogenesis</keyword>
<reference evidence="6 7" key="1">
    <citation type="submission" date="2018-10" db="EMBL/GenBank/DDBJ databases">
        <authorList>
            <person name="Chen X."/>
        </authorList>
    </citation>
    <scope>NUCLEOTIDE SEQUENCE [LARGE SCALE GENOMIC DNA]</scope>
    <source>
        <strain evidence="6 7">YIM 102668</strain>
    </source>
</reference>
<dbReference type="GO" id="GO:0016209">
    <property type="term" value="F:antioxidant activity"/>
    <property type="evidence" value="ECO:0007669"/>
    <property type="project" value="InterPro"/>
</dbReference>
<dbReference type="Gene3D" id="3.40.30.10">
    <property type="entry name" value="Glutaredoxin"/>
    <property type="match status" value="1"/>
</dbReference>
<gene>
    <name evidence="6" type="ORF">EAH69_04935</name>
</gene>
<organism evidence="6 7">
    <name type="scientific">Faecalibacter macacae</name>
    <dbReference type="NCBI Taxonomy" id="1859289"/>
    <lineage>
        <taxon>Bacteria</taxon>
        <taxon>Pseudomonadati</taxon>
        <taxon>Bacteroidota</taxon>
        <taxon>Flavobacteriia</taxon>
        <taxon>Flavobacteriales</taxon>
        <taxon>Weeksellaceae</taxon>
        <taxon>Faecalibacter</taxon>
    </lineage>
</organism>
<dbReference type="Pfam" id="PF00578">
    <property type="entry name" value="AhpC-TSA"/>
    <property type="match status" value="1"/>
</dbReference>
<dbReference type="InterPro" id="IPR013766">
    <property type="entry name" value="Thioredoxin_domain"/>
</dbReference>
<evidence type="ECO:0000313" key="6">
    <source>
        <dbReference type="EMBL" id="RLZ11393.1"/>
    </source>
</evidence>
<dbReference type="OrthoDB" id="743079at2"/>
<comment type="caution">
    <text evidence="6">The sequence shown here is derived from an EMBL/GenBank/DDBJ whole genome shotgun (WGS) entry which is preliminary data.</text>
</comment>
<dbReference type="PROSITE" id="PS51352">
    <property type="entry name" value="THIOREDOXIN_2"/>
    <property type="match status" value="1"/>
</dbReference>
<dbReference type="RefSeq" id="WP_121934075.1">
    <property type="nucleotide sequence ID" value="NZ_RDOJ01000005.1"/>
</dbReference>
<dbReference type="InterPro" id="IPR000866">
    <property type="entry name" value="AhpC/TSA"/>
</dbReference>
<evidence type="ECO:0000256" key="3">
    <source>
        <dbReference type="ARBA" id="ARBA00023157"/>
    </source>
</evidence>
<name>A0A3L9MEW1_9FLAO</name>
<dbReference type="GO" id="GO:0017004">
    <property type="term" value="P:cytochrome complex assembly"/>
    <property type="evidence" value="ECO:0007669"/>
    <property type="project" value="UniProtKB-KW"/>
</dbReference>
<dbReference type="EMBL" id="RDOJ01000005">
    <property type="protein sequence ID" value="RLZ11393.1"/>
    <property type="molecule type" value="Genomic_DNA"/>
</dbReference>
<keyword evidence="4" id="KW-0676">Redox-active center</keyword>
<protein>
    <submittedName>
        <fullName evidence="6">TlpA family protein disulfide reductase</fullName>
    </submittedName>
</protein>
<keyword evidence="3" id="KW-1015">Disulfide bond</keyword>
<dbReference type="GO" id="GO:0030313">
    <property type="term" value="C:cell envelope"/>
    <property type="evidence" value="ECO:0007669"/>
    <property type="project" value="UniProtKB-SubCell"/>
</dbReference>
<sequence>MNNLLLGGIMFIFFIGCNTKDAKDETDKNIENVDSEFVENDTKVEDTVLDKAPDFNLPDIDGNIKSLKDYKGKLIYLDIWATWCGPCRIQIPAMKELEKKYGDKGIVFLSVSVDPEKDKDKWMQMIKEEQMSGEQLYAGVTSSSFGLNYKVEFIPRFIIISPNGEIIMNNAPQPMDFATRSVNSEIVHIFDLYIKTNQ</sequence>
<proteinExistence type="predicted"/>